<feature type="compositionally biased region" description="Low complexity" evidence="1">
    <location>
        <begin position="146"/>
        <end position="155"/>
    </location>
</feature>
<sequence>MAAAGTPADVLAVGDAADGADSVGADPVGAEPVGADEGGAEAVAGADGRLPAAVDAGALSDLYAKKPPVATPPRTRTPTTARTARFALLGWAGAGGAGGAGGCLNAPSGCPPILVGAEAGRSNDAGDSGERGGGLFGLPQMSRPKGSSGSCSSWRCSSVWGGGGQPPGGRAGSCPFAAA</sequence>
<evidence type="ECO:0000313" key="3">
    <source>
        <dbReference type="Proteomes" id="UP000546126"/>
    </source>
</evidence>
<dbReference type="AlphaFoldDB" id="A0A7Y6MBQ0"/>
<dbReference type="EMBL" id="JABWGO010000002">
    <property type="protein sequence ID" value="NUW40714.1"/>
    <property type="molecule type" value="Genomic_DNA"/>
</dbReference>
<name>A0A7Y6MBQ0_9ACTN</name>
<keyword evidence="3" id="KW-1185">Reference proteome</keyword>
<feature type="region of interest" description="Disordered" evidence="1">
    <location>
        <begin position="121"/>
        <end position="155"/>
    </location>
</feature>
<reference evidence="2 3" key="1">
    <citation type="submission" date="2020-06" db="EMBL/GenBank/DDBJ databases">
        <authorList>
            <person name="Chanama M."/>
        </authorList>
    </citation>
    <scope>NUCLEOTIDE SEQUENCE [LARGE SCALE GENOMIC DNA]</scope>
    <source>
        <strain evidence="2 3">TBRC6557</strain>
    </source>
</reference>
<evidence type="ECO:0000313" key="2">
    <source>
        <dbReference type="EMBL" id="NUW40714.1"/>
    </source>
</evidence>
<dbReference type="RefSeq" id="WP_175600321.1">
    <property type="nucleotide sequence ID" value="NZ_JABWGO010000002.1"/>
</dbReference>
<dbReference type="Proteomes" id="UP000546126">
    <property type="component" value="Unassembled WGS sequence"/>
</dbReference>
<evidence type="ECO:0000256" key="1">
    <source>
        <dbReference type="SAM" id="MobiDB-lite"/>
    </source>
</evidence>
<feature type="region of interest" description="Disordered" evidence="1">
    <location>
        <begin position="18"/>
        <end position="38"/>
    </location>
</feature>
<protein>
    <submittedName>
        <fullName evidence="2">Uncharacterized protein</fullName>
    </submittedName>
</protein>
<gene>
    <name evidence="2" type="ORF">HT134_11265</name>
</gene>
<comment type="caution">
    <text evidence="2">The sequence shown here is derived from an EMBL/GenBank/DDBJ whole genome shotgun (WGS) entry which is preliminary data.</text>
</comment>
<accession>A0A7Y6MBQ0</accession>
<organism evidence="2 3">
    <name type="scientific">Nonomuraea rhodomycinica</name>
    <dbReference type="NCBI Taxonomy" id="1712872"/>
    <lineage>
        <taxon>Bacteria</taxon>
        <taxon>Bacillati</taxon>
        <taxon>Actinomycetota</taxon>
        <taxon>Actinomycetes</taxon>
        <taxon>Streptosporangiales</taxon>
        <taxon>Streptosporangiaceae</taxon>
        <taxon>Nonomuraea</taxon>
    </lineage>
</organism>
<proteinExistence type="predicted"/>